<feature type="region of interest" description="Disordered" evidence="1">
    <location>
        <begin position="788"/>
        <end position="824"/>
    </location>
</feature>
<dbReference type="PANTHER" id="PTHR46169:SF15">
    <property type="entry name" value="INNER CENTROMERE PROTEIN A-LIKE ISOFORM X1-RELATED"/>
    <property type="match status" value="1"/>
</dbReference>
<feature type="region of interest" description="Disordered" evidence="1">
    <location>
        <begin position="350"/>
        <end position="381"/>
    </location>
</feature>
<dbReference type="InterPro" id="IPR052717">
    <property type="entry name" value="Vacuolar_transposase_reg"/>
</dbReference>
<evidence type="ECO:0000256" key="1">
    <source>
        <dbReference type="SAM" id="MobiDB-lite"/>
    </source>
</evidence>
<feature type="region of interest" description="Disordered" evidence="1">
    <location>
        <begin position="130"/>
        <end position="202"/>
    </location>
</feature>
<feature type="compositionally biased region" description="Low complexity" evidence="1">
    <location>
        <begin position="802"/>
        <end position="822"/>
    </location>
</feature>
<dbReference type="PANTHER" id="PTHR46169">
    <property type="entry name" value="DNA REPLICATION-RELATED ELEMENT FACTOR, ISOFORM A"/>
    <property type="match status" value="1"/>
</dbReference>
<sequence>MSSPASSAGNAAQAAEDATLLTLQDLENTSRNSKKKLYWSAFEVVLSTTRVDAATQREELTETRLDAYHVNHHQLKKLHGSARSAGASATAVRVECKLCTTPRFTQSITVSTKKFEEHYMTHHALNALAAAERSKSSGESDAQHQQQQDAGKSSRDASAENEGADATGRSSADAHKDDALPRKSDPRGQTTAPQENSDDDGRIEIHAVEDAAPEDAAAEGSSPARDGASREAAAVAVVALSSAPGPARAKWTDPTESDTKRAKKSYWTAFEVVISERVARDGGVQVQETRQDAWRVNHNALRRLHLDERNQTTVRVECRLCTSPKYTQSITVSTKKFELHVLEEHAEDVAAGHSAAADESDSRGNSGATEAAARPVKKRRKSWRLMLQDHQQQLQRPQPVDAPSPKKPRVVVLPEAASTSTPAPATALLAPAPPPPAATAAAAPSERSTAAVLRWLVEDCLPLSIADSPAFHAMMRVPYSSHVLQAQLDAQFEQAKHQVQQLVRDERAAGTRFSLSLEQISMDSGAAALAVSVHFVSSQWQAPRHMLVACRQLPTPWQENAAAVAALLSSVLEELGLTSVVEAVTTANDELSEALDAIWPQPTERRSRRASPAMPSRLHCAASALSFVVKAGIESIASTLASHAAMKRWTSCFETLAATAGASDQSQPSQPASAGDALRLLTPFARAATDLSDAAFPSAAMVVTLFRHLRQSLEAALSDCDDDASAPTKIMAQAMQDALQSVFDRVVSPDALLACVLDPRIRYSSVDEATKTIVNSYMEARMREELKRGLDQDDCSQDSVMADASSASDAADTPATAASTPSLVEPKPTLFEELVTKTQAQGLVPEGTATSRPNSESAAPSPTDAGSTDDRRSSLSSSSDVSLLIIRREIDAYLMLKSEPFGTDVIAWWQQHTAMFPLLSRLARHVLGAVATAQRCDQLFSAAGEERSARRRAVGSIALLEQLLMCRERPAREAPSPAVSHDTIACIV</sequence>
<dbReference type="InterPro" id="IPR012337">
    <property type="entry name" value="RNaseH-like_sf"/>
</dbReference>
<proteinExistence type="predicted"/>
<gene>
    <name evidence="3" type="ORF">P43SY_004443</name>
</gene>
<feature type="compositionally biased region" description="Basic and acidic residues" evidence="1">
    <location>
        <begin position="132"/>
        <end position="142"/>
    </location>
</feature>
<feature type="compositionally biased region" description="Polar residues" evidence="1">
    <location>
        <begin position="848"/>
        <end position="866"/>
    </location>
</feature>
<evidence type="ECO:0000259" key="2">
    <source>
        <dbReference type="Pfam" id="PF05699"/>
    </source>
</evidence>
<dbReference type="Pfam" id="PF05699">
    <property type="entry name" value="Dimer_Tnp_hAT"/>
    <property type="match status" value="1"/>
</dbReference>
<dbReference type="GO" id="GO:0046983">
    <property type="term" value="F:protein dimerization activity"/>
    <property type="evidence" value="ECO:0007669"/>
    <property type="project" value="InterPro"/>
</dbReference>
<feature type="compositionally biased region" description="Low complexity" evidence="1">
    <location>
        <begin position="218"/>
        <end position="230"/>
    </location>
</feature>
<feature type="region of interest" description="Disordered" evidence="1">
    <location>
        <begin position="415"/>
        <end position="440"/>
    </location>
</feature>
<comment type="caution">
    <text evidence="3">The sequence shown here is derived from an EMBL/GenBank/DDBJ whole genome shotgun (WGS) entry which is preliminary data.</text>
</comment>
<dbReference type="SUPFAM" id="SSF53098">
    <property type="entry name" value="Ribonuclease H-like"/>
    <property type="match status" value="1"/>
</dbReference>
<accession>A0AAD5Q924</accession>
<feature type="region of interest" description="Disordered" evidence="1">
    <location>
        <begin position="211"/>
        <end position="230"/>
    </location>
</feature>
<feature type="domain" description="HAT C-terminal dimerisation" evidence="2">
    <location>
        <begin position="889"/>
        <end position="952"/>
    </location>
</feature>
<dbReference type="Proteomes" id="UP001209570">
    <property type="component" value="Unassembled WGS sequence"/>
</dbReference>
<evidence type="ECO:0000313" key="4">
    <source>
        <dbReference type="Proteomes" id="UP001209570"/>
    </source>
</evidence>
<feature type="compositionally biased region" description="Low complexity" evidence="1">
    <location>
        <begin position="415"/>
        <end position="430"/>
    </location>
</feature>
<dbReference type="InterPro" id="IPR008906">
    <property type="entry name" value="HATC_C_dom"/>
</dbReference>
<organism evidence="3 4">
    <name type="scientific">Pythium insidiosum</name>
    <name type="common">Pythiosis disease agent</name>
    <dbReference type="NCBI Taxonomy" id="114742"/>
    <lineage>
        <taxon>Eukaryota</taxon>
        <taxon>Sar</taxon>
        <taxon>Stramenopiles</taxon>
        <taxon>Oomycota</taxon>
        <taxon>Peronosporomycetes</taxon>
        <taxon>Pythiales</taxon>
        <taxon>Pythiaceae</taxon>
        <taxon>Pythium</taxon>
    </lineage>
</organism>
<protein>
    <recommendedName>
        <fullName evidence="2">HAT C-terminal dimerisation domain-containing protein</fullName>
    </recommendedName>
</protein>
<dbReference type="GO" id="GO:0005634">
    <property type="term" value="C:nucleus"/>
    <property type="evidence" value="ECO:0007669"/>
    <property type="project" value="TreeGrafter"/>
</dbReference>
<feature type="compositionally biased region" description="Basic and acidic residues" evidence="1">
    <location>
        <begin position="172"/>
        <end position="186"/>
    </location>
</feature>
<dbReference type="AlphaFoldDB" id="A0AAD5Q924"/>
<feature type="region of interest" description="Disordered" evidence="1">
    <location>
        <begin position="841"/>
        <end position="875"/>
    </location>
</feature>
<name>A0AAD5Q924_PYTIN</name>
<reference evidence="3" key="1">
    <citation type="submission" date="2021-12" db="EMBL/GenBank/DDBJ databases">
        <title>Prjna785345.</title>
        <authorList>
            <person name="Rujirawat T."/>
            <person name="Krajaejun T."/>
        </authorList>
    </citation>
    <scope>NUCLEOTIDE SEQUENCE</scope>
    <source>
        <strain evidence="3">Pi057C3</strain>
    </source>
</reference>
<dbReference type="EMBL" id="JAKCXM010000031">
    <property type="protein sequence ID" value="KAJ0406554.1"/>
    <property type="molecule type" value="Genomic_DNA"/>
</dbReference>
<evidence type="ECO:0000313" key="3">
    <source>
        <dbReference type="EMBL" id="KAJ0406554.1"/>
    </source>
</evidence>
<keyword evidence="4" id="KW-1185">Reference proteome</keyword>
<dbReference type="GO" id="GO:0006357">
    <property type="term" value="P:regulation of transcription by RNA polymerase II"/>
    <property type="evidence" value="ECO:0007669"/>
    <property type="project" value="TreeGrafter"/>
</dbReference>